<proteinExistence type="predicted"/>
<dbReference type="InterPro" id="IPR011989">
    <property type="entry name" value="ARM-like"/>
</dbReference>
<dbReference type="Gene3D" id="3.30.200.20">
    <property type="entry name" value="Phosphorylase Kinase, domain 1"/>
    <property type="match status" value="1"/>
</dbReference>
<feature type="compositionally biased region" description="Polar residues" evidence="1">
    <location>
        <begin position="767"/>
        <end position="784"/>
    </location>
</feature>
<feature type="region of interest" description="Disordered" evidence="1">
    <location>
        <begin position="624"/>
        <end position="709"/>
    </location>
</feature>
<dbReference type="GO" id="GO:0005737">
    <property type="term" value="C:cytoplasm"/>
    <property type="evidence" value="ECO:0007669"/>
    <property type="project" value="TreeGrafter"/>
</dbReference>
<feature type="compositionally biased region" description="Low complexity" evidence="1">
    <location>
        <begin position="641"/>
        <end position="665"/>
    </location>
</feature>
<protein>
    <recommendedName>
        <fullName evidence="2">Protein kinase domain-containing protein</fullName>
    </recommendedName>
</protein>
<gene>
    <name evidence="3" type="ORF">E3P99_03415</name>
</gene>
<dbReference type="GO" id="GO:0004672">
    <property type="term" value="F:protein kinase activity"/>
    <property type="evidence" value="ECO:0007669"/>
    <property type="project" value="InterPro"/>
</dbReference>
<dbReference type="OrthoDB" id="447103at2759"/>
<dbReference type="EMBL" id="SPNW01000066">
    <property type="protein sequence ID" value="TIA87050.1"/>
    <property type="molecule type" value="Genomic_DNA"/>
</dbReference>
<dbReference type="PANTHER" id="PTHR12984:SF3">
    <property type="entry name" value="N-TERMINAL KINASE-LIKE PROTEIN"/>
    <property type="match status" value="1"/>
</dbReference>
<name>A0A4T0FGK9_9BASI</name>
<dbReference type="InterPro" id="IPR016024">
    <property type="entry name" value="ARM-type_fold"/>
</dbReference>
<dbReference type="InterPro" id="IPR011009">
    <property type="entry name" value="Kinase-like_dom_sf"/>
</dbReference>
<dbReference type="PROSITE" id="PS50011">
    <property type="entry name" value="PROTEIN_KINASE_DOM"/>
    <property type="match status" value="1"/>
</dbReference>
<dbReference type="Proteomes" id="UP000310189">
    <property type="component" value="Unassembled WGS sequence"/>
</dbReference>
<dbReference type="Gene3D" id="1.25.10.10">
    <property type="entry name" value="Leucine-rich Repeat Variant"/>
    <property type="match status" value="1"/>
</dbReference>
<dbReference type="SUPFAM" id="SSF48371">
    <property type="entry name" value="ARM repeat"/>
    <property type="match status" value="1"/>
</dbReference>
<keyword evidence="4" id="KW-1185">Reference proteome</keyword>
<dbReference type="PANTHER" id="PTHR12984">
    <property type="entry name" value="SCY1-RELATED S/T PROTEIN KINASE-LIKE"/>
    <property type="match status" value="1"/>
</dbReference>
<evidence type="ECO:0000259" key="2">
    <source>
        <dbReference type="PROSITE" id="PS50011"/>
    </source>
</evidence>
<dbReference type="GO" id="GO:0005524">
    <property type="term" value="F:ATP binding"/>
    <property type="evidence" value="ECO:0007669"/>
    <property type="project" value="InterPro"/>
</dbReference>
<feature type="compositionally biased region" description="Basic and acidic residues" evidence="1">
    <location>
        <begin position="815"/>
        <end position="830"/>
    </location>
</feature>
<dbReference type="Gene3D" id="1.10.510.10">
    <property type="entry name" value="Transferase(Phosphotransferase) domain 1"/>
    <property type="match status" value="1"/>
</dbReference>
<organism evidence="3 4">
    <name type="scientific">Wallemia hederae</name>
    <dbReference type="NCBI Taxonomy" id="1540922"/>
    <lineage>
        <taxon>Eukaryota</taxon>
        <taxon>Fungi</taxon>
        <taxon>Dikarya</taxon>
        <taxon>Basidiomycota</taxon>
        <taxon>Wallemiomycotina</taxon>
        <taxon>Wallemiomycetes</taxon>
        <taxon>Wallemiales</taxon>
        <taxon>Wallemiaceae</taxon>
        <taxon>Wallemia</taxon>
    </lineage>
</organism>
<dbReference type="Pfam" id="PF20168">
    <property type="entry name" value="PDS5"/>
    <property type="match status" value="1"/>
</dbReference>
<feature type="compositionally biased region" description="Acidic residues" evidence="1">
    <location>
        <begin position="700"/>
        <end position="709"/>
    </location>
</feature>
<feature type="domain" description="Protein kinase" evidence="2">
    <location>
        <begin position="25"/>
        <end position="279"/>
    </location>
</feature>
<dbReference type="InterPro" id="IPR051177">
    <property type="entry name" value="CIK-Related_Protein"/>
</dbReference>
<sequence length="852" mass="90954">MNYIYQLTQAATTAVLEKSGRNLPFSIGSPTGKHSIWETFDGVKRDDGSLLTIFVYNKQANQRYTQLATNALRKLRTLRHPQIVKFIDAIETDTMIYIATERATPLSKFLPSDDAVWLTWGLQGVVQALAFLHTLTNSIHGSVSSDSVFVTQSGEWKLGGFELCSSQSELSNGILESNYNMSTAAPEAKQGFDAIPKNPVSSLDSFNLAVFISQLYNPSKPLPLDLTAAPSPSSRGMIPMSLFNSYRKLLNPSPKNRLSVDAFLQAGNNPQDTQNGAFFTQNPLIELCQGLEMFSLMRQAERVVYLKNLSQLLNYDNKDGIIGERKVSIPNSLAIHRILPTLVHSVEFMTAGDSAPSLVPLIVRIGMRLDSEDERSKAISKPLLRLWMSPDRGTRMALLDDLERYIDVLSNKIVVNELWPQLLTGFNDTAAVIREATIKAVLLVSPKLSDRILNNELLKQLAKAQLDPEPSIRTNTCILIGKLTPKLSIATRKKVLVSACARAMKDSFAPARAAGLRTLLATVDDQEEGDLATRVLPTVCPCLLDKEKSVRDQAFEVLRSIVGKVESIASRMPETAIKPDAEVDYSYSGTAGKSLLGEDQLGSAATAIAGWAFGTSTTSKKLEASEATTAMSSAGGDAVRTPSPMAPAAAPTHSSSLSTSQLGKAGSSGGGMKLGGSAKPAPSPFDSLISASSSTNAALDDNDADDGWGDLDEPKAIPTIPKIHTSVATAPGPASAPIKQAGSAPAAPSLQPIKPTTAKNAGLGAPQPSSTLNRANSTNNAPTTLSPSESSKSVQKSPSLSTLIPSPPTPSTPLSKEEKAQELARKREERAQKIAQIKAAKAAATANTGTLI</sequence>
<accession>A0A4T0FGK9</accession>
<feature type="compositionally biased region" description="Low complexity" evidence="1">
    <location>
        <begin position="625"/>
        <end position="634"/>
    </location>
</feature>
<comment type="caution">
    <text evidence="3">The sequence shown here is derived from an EMBL/GenBank/DDBJ whole genome shotgun (WGS) entry which is preliminary data.</text>
</comment>
<evidence type="ECO:0000313" key="3">
    <source>
        <dbReference type="EMBL" id="TIA87050.1"/>
    </source>
</evidence>
<dbReference type="GO" id="GO:0006409">
    <property type="term" value="P:tRNA export from nucleus"/>
    <property type="evidence" value="ECO:0007669"/>
    <property type="project" value="TreeGrafter"/>
</dbReference>
<dbReference type="AlphaFoldDB" id="A0A4T0FGK9"/>
<evidence type="ECO:0000313" key="4">
    <source>
        <dbReference type="Proteomes" id="UP000310189"/>
    </source>
</evidence>
<feature type="compositionally biased region" description="Low complexity" evidence="1">
    <location>
        <begin position="785"/>
        <end position="804"/>
    </location>
</feature>
<feature type="compositionally biased region" description="Low complexity" evidence="1">
    <location>
        <begin position="690"/>
        <end position="699"/>
    </location>
</feature>
<dbReference type="SUPFAM" id="SSF56112">
    <property type="entry name" value="Protein kinase-like (PK-like)"/>
    <property type="match status" value="1"/>
</dbReference>
<feature type="region of interest" description="Disordered" evidence="1">
    <location>
        <begin position="726"/>
        <end position="830"/>
    </location>
</feature>
<evidence type="ECO:0000256" key="1">
    <source>
        <dbReference type="SAM" id="MobiDB-lite"/>
    </source>
</evidence>
<dbReference type="InterPro" id="IPR000719">
    <property type="entry name" value="Prot_kinase_dom"/>
</dbReference>
<reference evidence="3 4" key="1">
    <citation type="submission" date="2019-03" db="EMBL/GenBank/DDBJ databases">
        <title>Sequencing 23 genomes of Wallemia ichthyophaga.</title>
        <authorList>
            <person name="Gostincar C."/>
        </authorList>
    </citation>
    <scope>NUCLEOTIDE SEQUENCE [LARGE SCALE GENOMIC DNA]</scope>
    <source>
        <strain evidence="3 4">EXF-5753</strain>
    </source>
</reference>